<dbReference type="Pfam" id="PF05368">
    <property type="entry name" value="NmrA"/>
    <property type="match status" value="1"/>
</dbReference>
<reference evidence="4 5" key="1">
    <citation type="submission" date="2021-06" db="EMBL/GenBank/DDBJ databases">
        <title>Actinomycetes sequencing.</title>
        <authorList>
            <person name="Shan Q."/>
        </authorList>
    </citation>
    <scope>NUCLEOTIDE SEQUENCE [LARGE SCALE GENOMIC DNA]</scope>
    <source>
        <strain evidence="4 5">NEAU-G5</strain>
    </source>
</reference>
<dbReference type="Gene3D" id="3.40.50.720">
    <property type="entry name" value="NAD(P)-binding Rossmann-like Domain"/>
    <property type="match status" value="1"/>
</dbReference>
<keyword evidence="2" id="KW-0521">NADP</keyword>
<comment type="similarity">
    <text evidence="1">Belongs to the NmrA-type oxidoreductase family.</text>
</comment>
<name>A0ABS6B5X9_9NOCA</name>
<accession>A0ABS6B5X9</accession>
<dbReference type="SUPFAM" id="SSF51735">
    <property type="entry name" value="NAD(P)-binding Rossmann-fold domains"/>
    <property type="match status" value="1"/>
</dbReference>
<dbReference type="EMBL" id="JAHKNI010000008">
    <property type="protein sequence ID" value="MBU3064559.1"/>
    <property type="molecule type" value="Genomic_DNA"/>
</dbReference>
<sequence length="293" mass="31098">MDQVVFVTGATGQQGGAVADRLLADGWRVRALTRRPDSVRAQALAAAGAEVIEGSLEEPATIERCIDGVYGVYSVHPGGLAPEQDEVKAGKDITDAALKYGVAHLVYSSGLGADRGGQPAKWEIEQYIAASGVSATVLRPSSFMENLITQSATVGIRDGALRTAAAAHVRQQFIALDDIGAFAALALRSPADYRGRTLELVGDALTPPEVAAQVGAAVGRSVPYIQRPIEELRRINERFARGYELINSGDGSVPDIDIDELRALHAGLLSFRDWLSHKGAELIRPLLDPRPGA</sequence>
<dbReference type="InterPro" id="IPR036291">
    <property type="entry name" value="NAD(P)-bd_dom_sf"/>
</dbReference>
<dbReference type="PANTHER" id="PTHR42748:SF7">
    <property type="entry name" value="NMRA LIKE REDOX SENSOR 1-RELATED"/>
    <property type="match status" value="1"/>
</dbReference>
<evidence type="ECO:0000313" key="4">
    <source>
        <dbReference type="EMBL" id="MBU3064559.1"/>
    </source>
</evidence>
<keyword evidence="5" id="KW-1185">Reference proteome</keyword>
<evidence type="ECO:0000313" key="5">
    <source>
        <dbReference type="Proteomes" id="UP000733379"/>
    </source>
</evidence>
<dbReference type="RefSeq" id="WP_215919845.1">
    <property type="nucleotide sequence ID" value="NZ_JAHKNI010000008.1"/>
</dbReference>
<feature type="domain" description="NmrA-like" evidence="3">
    <location>
        <begin position="1"/>
        <end position="237"/>
    </location>
</feature>
<dbReference type="PANTHER" id="PTHR42748">
    <property type="entry name" value="NITROGEN METABOLITE REPRESSION PROTEIN NMRA FAMILY MEMBER"/>
    <property type="match status" value="1"/>
</dbReference>
<organism evidence="4 5">
    <name type="scientific">Nocardia albiluteola</name>
    <dbReference type="NCBI Taxonomy" id="2842303"/>
    <lineage>
        <taxon>Bacteria</taxon>
        <taxon>Bacillati</taxon>
        <taxon>Actinomycetota</taxon>
        <taxon>Actinomycetes</taxon>
        <taxon>Mycobacteriales</taxon>
        <taxon>Nocardiaceae</taxon>
        <taxon>Nocardia</taxon>
    </lineage>
</organism>
<protein>
    <submittedName>
        <fullName evidence="4">NmrA/HSCARG family protein</fullName>
    </submittedName>
</protein>
<dbReference type="CDD" id="cd05251">
    <property type="entry name" value="NmrA_like_SDR_a"/>
    <property type="match status" value="1"/>
</dbReference>
<evidence type="ECO:0000256" key="1">
    <source>
        <dbReference type="ARBA" id="ARBA00006328"/>
    </source>
</evidence>
<dbReference type="InterPro" id="IPR051164">
    <property type="entry name" value="NmrA-like_oxidored"/>
</dbReference>
<evidence type="ECO:0000256" key="2">
    <source>
        <dbReference type="ARBA" id="ARBA00022857"/>
    </source>
</evidence>
<dbReference type="Gene3D" id="3.90.25.10">
    <property type="entry name" value="UDP-galactose 4-epimerase, domain 1"/>
    <property type="match status" value="1"/>
</dbReference>
<gene>
    <name evidence="4" type="ORF">KO481_23885</name>
</gene>
<dbReference type="InterPro" id="IPR008030">
    <property type="entry name" value="NmrA-like"/>
</dbReference>
<comment type="caution">
    <text evidence="4">The sequence shown here is derived from an EMBL/GenBank/DDBJ whole genome shotgun (WGS) entry which is preliminary data.</text>
</comment>
<proteinExistence type="inferred from homology"/>
<evidence type="ECO:0000259" key="3">
    <source>
        <dbReference type="Pfam" id="PF05368"/>
    </source>
</evidence>
<dbReference type="Proteomes" id="UP000733379">
    <property type="component" value="Unassembled WGS sequence"/>
</dbReference>